<dbReference type="EMBL" id="CP120682">
    <property type="protein sequence ID" value="WKN35460.1"/>
    <property type="molecule type" value="Genomic_DNA"/>
</dbReference>
<reference evidence="1" key="2">
    <citation type="journal article" date="2024" name="Antonie Van Leeuwenhoek">
        <title>Roseihalotalea indica gen. nov., sp. nov., a halophilic Bacteroidetes from mesopelagic Southwest Indian Ocean with higher carbohydrate metabolic potential.</title>
        <authorList>
            <person name="Chen B."/>
            <person name="Zhang M."/>
            <person name="Lin D."/>
            <person name="Ye J."/>
            <person name="Tang K."/>
        </authorList>
    </citation>
    <scope>NUCLEOTIDE SEQUENCE</scope>
    <source>
        <strain evidence="1">TK19036</strain>
    </source>
</reference>
<organism evidence="1">
    <name type="scientific">Roseihalotalea indica</name>
    <dbReference type="NCBI Taxonomy" id="2867963"/>
    <lineage>
        <taxon>Bacteria</taxon>
        <taxon>Pseudomonadati</taxon>
        <taxon>Bacteroidota</taxon>
        <taxon>Cytophagia</taxon>
        <taxon>Cytophagales</taxon>
        <taxon>Catalimonadaceae</taxon>
        <taxon>Roseihalotalea</taxon>
    </lineage>
</organism>
<reference evidence="1" key="1">
    <citation type="journal article" date="2023" name="Comput. Struct. Biotechnol. J.">
        <title>Discovery of a novel marine Bacteroidetes with a rich repertoire of carbohydrate-active enzymes.</title>
        <authorList>
            <person name="Chen B."/>
            <person name="Liu G."/>
            <person name="Chen Q."/>
            <person name="Wang H."/>
            <person name="Liu L."/>
            <person name="Tang K."/>
        </authorList>
    </citation>
    <scope>NUCLEOTIDE SEQUENCE</scope>
    <source>
        <strain evidence="1">TK19036</strain>
    </source>
</reference>
<dbReference type="AlphaFoldDB" id="A0AA49GMS3"/>
<protein>
    <submittedName>
        <fullName evidence="1">Uncharacterized protein</fullName>
    </submittedName>
</protein>
<name>A0AA49GMS3_9BACT</name>
<accession>A0AA49GMS3</accession>
<evidence type="ECO:0000313" key="1">
    <source>
        <dbReference type="EMBL" id="WKN35460.1"/>
    </source>
</evidence>
<proteinExistence type="predicted"/>
<gene>
    <name evidence="1" type="ORF">K4G66_24100</name>
</gene>
<sequence length="414" mass="47424">MLTSLNAALSLAFPLLFMCQLPPSSRDYEFDQSGISRMVLENYLSRSVTMAEFLAVDPYNNNGTYPNKEDDVRLIDNIGAKFIGRAIYRWGKEDTFNHPEFLAEAKKLVRQVHANDEGVIFQAALFEMISPKVNQVKVPAWVFEEFDLPVENRTFRYESMLNPEGKMVNHWGRSGSVPDITQTETQLWLMFLAGTYMNIGCEALHLGQIALIGMADPELHHWSEFLTKIRAFARKHARRGWVLLDAHTPSGGMVVDGTSLLDFNTFPMRIKEIPDKPQEAELEVGHLDALYGRSLGCTTPSGWTCVSLPYLVEFDNFGCSRNPGVADTSSHFVWGYDEISWFYLQDEEYRQEWLKYAWHWVREHDENGYLQMPVSRIVSVCDGTPIIKNRANTRTEDFPDGLNLEKTIKAIWDE</sequence>